<accession>A0A0G4NYL9</accession>
<gene>
    <name evidence="1" type="ORF">PCAMFM013_S002g000954</name>
</gene>
<dbReference type="AlphaFoldDB" id="A0A0G4NYL9"/>
<evidence type="ECO:0000313" key="2">
    <source>
        <dbReference type="Proteomes" id="UP000053732"/>
    </source>
</evidence>
<organism evidence="1 2">
    <name type="scientific">Penicillium camemberti (strain FM 013)</name>
    <dbReference type="NCBI Taxonomy" id="1429867"/>
    <lineage>
        <taxon>Eukaryota</taxon>
        <taxon>Fungi</taxon>
        <taxon>Dikarya</taxon>
        <taxon>Ascomycota</taxon>
        <taxon>Pezizomycotina</taxon>
        <taxon>Eurotiomycetes</taxon>
        <taxon>Eurotiomycetidae</taxon>
        <taxon>Eurotiales</taxon>
        <taxon>Aspergillaceae</taxon>
        <taxon>Penicillium</taxon>
    </lineage>
</organism>
<keyword evidence="2" id="KW-1185">Reference proteome</keyword>
<dbReference type="STRING" id="1429867.A0A0G4NYL9"/>
<proteinExistence type="predicted"/>
<dbReference type="EMBL" id="HG793135">
    <property type="protein sequence ID" value="CRL19084.1"/>
    <property type="molecule type" value="Genomic_DNA"/>
</dbReference>
<evidence type="ECO:0000313" key="1">
    <source>
        <dbReference type="EMBL" id="CRL19084.1"/>
    </source>
</evidence>
<dbReference type="Proteomes" id="UP000053732">
    <property type="component" value="Unassembled WGS sequence"/>
</dbReference>
<protein>
    <submittedName>
        <fullName evidence="1">Str. FM013</fullName>
    </submittedName>
</protein>
<sequence length="97" mass="11038">MHGHLPEFTRALNTRAIMNIPAEQTLRDLLERYPRNDLLQYQVGRACAAGGYTSLYLGLDLLPDVAIAEEPRDNRTSEQAIYESIINSPMRWACMND</sequence>
<reference evidence="1 2" key="1">
    <citation type="journal article" date="2014" name="Nat. Commun.">
        <title>Multiple recent horizontal transfers of a large genomic region in cheese making fungi.</title>
        <authorList>
            <person name="Cheeseman K."/>
            <person name="Ropars J."/>
            <person name="Renault P."/>
            <person name="Dupont J."/>
            <person name="Gouzy J."/>
            <person name="Branca A."/>
            <person name="Abraham A.L."/>
            <person name="Ceppi M."/>
            <person name="Conseiller E."/>
            <person name="Debuchy R."/>
            <person name="Malagnac F."/>
            <person name="Goarin A."/>
            <person name="Silar P."/>
            <person name="Lacoste S."/>
            <person name="Sallet E."/>
            <person name="Bensimon A."/>
            <person name="Giraud T."/>
            <person name="Brygoo Y."/>
        </authorList>
    </citation>
    <scope>NUCLEOTIDE SEQUENCE [LARGE SCALE GENOMIC DNA]</scope>
    <source>
        <strain evidence="2">FM 013</strain>
    </source>
</reference>
<name>A0A0G4NYL9_PENC3</name>